<dbReference type="Proteomes" id="UP000729402">
    <property type="component" value="Unassembled WGS sequence"/>
</dbReference>
<reference evidence="3" key="1">
    <citation type="journal article" date="2021" name="bioRxiv">
        <title>Whole Genome Assembly and Annotation of Northern Wild Rice, Zizania palustris L., Supports a Whole Genome Duplication in the Zizania Genus.</title>
        <authorList>
            <person name="Haas M."/>
            <person name="Kono T."/>
            <person name="Macchietto M."/>
            <person name="Millas R."/>
            <person name="McGilp L."/>
            <person name="Shao M."/>
            <person name="Duquette J."/>
            <person name="Hirsch C.N."/>
            <person name="Kimball J."/>
        </authorList>
    </citation>
    <scope>NUCLEOTIDE SEQUENCE</scope>
    <source>
        <tissue evidence="3">Fresh leaf tissue</tissue>
    </source>
</reference>
<keyword evidence="4" id="KW-1185">Reference proteome</keyword>
<sequence>MFNSHVNKSKAERSREQILHAFESVLSSAITLEIWYEPKDDTREGQVPAISPNPEDSSSNMALRRSFTKHSSVSSRGENLIRRLLKDNVVQGVSSNQTLWMQSDPHILTEDEIIEVRPSAMDWHGEPNSRVVATKEIRDGIVWGAASLTSQDQENIIPQGGKNMNNEHGRQNSVVRGKVSFCHVTNEAETRSPQGGWSTQKATSIADKLEQENLRMEPRSSLLCWNASNTTRRKVMVTTKCQKERTVLLTFTIFSNTHFTLYTHRRAVLTT</sequence>
<reference evidence="3" key="2">
    <citation type="submission" date="2021-02" db="EMBL/GenBank/DDBJ databases">
        <authorList>
            <person name="Kimball J.A."/>
            <person name="Haas M.W."/>
            <person name="Macchietto M."/>
            <person name="Kono T."/>
            <person name="Duquette J."/>
            <person name="Shao M."/>
        </authorList>
    </citation>
    <scope>NUCLEOTIDE SEQUENCE</scope>
    <source>
        <tissue evidence="3">Fresh leaf tissue</tissue>
    </source>
</reference>
<evidence type="ECO:0000313" key="4">
    <source>
        <dbReference type="Proteomes" id="UP000729402"/>
    </source>
</evidence>
<dbReference type="InterPro" id="IPR054506">
    <property type="entry name" value="DnaA_N-like_STI"/>
</dbReference>
<feature type="domain" description="STICHEL DnaA-N-like alpha-beta" evidence="2">
    <location>
        <begin position="1"/>
        <end position="34"/>
    </location>
</feature>
<gene>
    <name evidence="3" type="ORF">GUJ93_ZPchr0005g16256</name>
</gene>
<organism evidence="3 4">
    <name type="scientific">Zizania palustris</name>
    <name type="common">Northern wild rice</name>
    <dbReference type="NCBI Taxonomy" id="103762"/>
    <lineage>
        <taxon>Eukaryota</taxon>
        <taxon>Viridiplantae</taxon>
        <taxon>Streptophyta</taxon>
        <taxon>Embryophyta</taxon>
        <taxon>Tracheophyta</taxon>
        <taxon>Spermatophyta</taxon>
        <taxon>Magnoliopsida</taxon>
        <taxon>Liliopsida</taxon>
        <taxon>Poales</taxon>
        <taxon>Poaceae</taxon>
        <taxon>BOP clade</taxon>
        <taxon>Oryzoideae</taxon>
        <taxon>Oryzeae</taxon>
        <taxon>Zizaniinae</taxon>
        <taxon>Zizania</taxon>
    </lineage>
</organism>
<name>A0A8J5VQW2_ZIZPA</name>
<protein>
    <recommendedName>
        <fullName evidence="2">STICHEL DnaA-N-like alpha-beta domain-containing protein</fullName>
    </recommendedName>
</protein>
<comment type="caution">
    <text evidence="3">The sequence shown here is derived from an EMBL/GenBank/DDBJ whole genome shotgun (WGS) entry which is preliminary data.</text>
</comment>
<proteinExistence type="predicted"/>
<accession>A0A8J5VQW2</accession>
<dbReference type="Pfam" id="PF23007">
    <property type="entry name" value="DnaA_N-like_STI"/>
    <property type="match status" value="1"/>
</dbReference>
<dbReference type="EMBL" id="JAAALK010000284">
    <property type="protein sequence ID" value="KAG8067921.1"/>
    <property type="molecule type" value="Genomic_DNA"/>
</dbReference>
<evidence type="ECO:0000256" key="1">
    <source>
        <dbReference type="SAM" id="MobiDB-lite"/>
    </source>
</evidence>
<evidence type="ECO:0000259" key="2">
    <source>
        <dbReference type="Pfam" id="PF23007"/>
    </source>
</evidence>
<feature type="region of interest" description="Disordered" evidence="1">
    <location>
        <begin position="42"/>
        <end position="70"/>
    </location>
</feature>
<dbReference type="AlphaFoldDB" id="A0A8J5VQW2"/>
<evidence type="ECO:0000313" key="3">
    <source>
        <dbReference type="EMBL" id="KAG8067921.1"/>
    </source>
</evidence>
<dbReference type="OrthoDB" id="1906110at2759"/>